<keyword evidence="3" id="KW-1185">Reference proteome</keyword>
<feature type="compositionally biased region" description="Basic residues" evidence="1">
    <location>
        <begin position="26"/>
        <end position="36"/>
    </location>
</feature>
<reference evidence="2 3" key="1">
    <citation type="submission" date="2023-10" db="EMBL/GenBank/DDBJ databases">
        <title>Chromosome-scale genome assembly provides insights into flower coloration mechanisms of Canna indica.</title>
        <authorList>
            <person name="Li C."/>
        </authorList>
    </citation>
    <scope>NUCLEOTIDE SEQUENCE [LARGE SCALE GENOMIC DNA]</scope>
    <source>
        <tissue evidence="2">Flower</tissue>
    </source>
</reference>
<feature type="compositionally biased region" description="Basic and acidic residues" evidence="1">
    <location>
        <begin position="83"/>
        <end position="99"/>
    </location>
</feature>
<dbReference type="EMBL" id="CP136890">
    <property type="protein sequence ID" value="WOK95516.1"/>
    <property type="molecule type" value="Genomic_DNA"/>
</dbReference>
<dbReference type="AlphaFoldDB" id="A0AAQ3JVK2"/>
<feature type="compositionally biased region" description="Basic and acidic residues" evidence="1">
    <location>
        <begin position="66"/>
        <end position="76"/>
    </location>
</feature>
<evidence type="ECO:0000256" key="1">
    <source>
        <dbReference type="SAM" id="MobiDB-lite"/>
    </source>
</evidence>
<dbReference type="Proteomes" id="UP001327560">
    <property type="component" value="Chromosome 1"/>
</dbReference>
<organism evidence="2 3">
    <name type="scientific">Canna indica</name>
    <name type="common">Indian-shot</name>
    <dbReference type="NCBI Taxonomy" id="4628"/>
    <lineage>
        <taxon>Eukaryota</taxon>
        <taxon>Viridiplantae</taxon>
        <taxon>Streptophyta</taxon>
        <taxon>Embryophyta</taxon>
        <taxon>Tracheophyta</taxon>
        <taxon>Spermatophyta</taxon>
        <taxon>Magnoliopsida</taxon>
        <taxon>Liliopsida</taxon>
        <taxon>Zingiberales</taxon>
        <taxon>Cannaceae</taxon>
        <taxon>Canna</taxon>
    </lineage>
</organism>
<sequence length="248" mass="27294">MSRALSATADNGKNGRGGPKDQKATKGGKVKRKGHQSNKTARRGEERTASRHSWRRRAHGRGGGDYGRKSEWDRLPRSGSTMDQDHPWSLHFFPEERSPVGESSTETKVIEAATMANADSWFMSSINDTKEKGKAEYLHFPSEETSVGRLLYVAWNGMMNSCTLAPTAALPRNAKLLGSPSSPTPITVMTTYSMGWRRSWRGTRGWAAPSGHRGGCCVRGVVRSKLASLWIRSLMEATFGRVAINQIG</sequence>
<feature type="compositionally biased region" description="Basic residues" evidence="1">
    <location>
        <begin position="50"/>
        <end position="60"/>
    </location>
</feature>
<feature type="region of interest" description="Disordered" evidence="1">
    <location>
        <begin position="1"/>
        <end position="102"/>
    </location>
</feature>
<name>A0AAQ3JVK2_9LILI</name>
<protein>
    <submittedName>
        <fullName evidence="2">Uncharacterized protein</fullName>
    </submittedName>
</protein>
<gene>
    <name evidence="2" type="ORF">Cni_G04223</name>
</gene>
<accession>A0AAQ3JVK2</accession>
<proteinExistence type="predicted"/>
<evidence type="ECO:0000313" key="2">
    <source>
        <dbReference type="EMBL" id="WOK95516.1"/>
    </source>
</evidence>
<evidence type="ECO:0000313" key="3">
    <source>
        <dbReference type="Proteomes" id="UP001327560"/>
    </source>
</evidence>